<dbReference type="InterPro" id="IPR010211">
    <property type="entry name" value="Redox-sen_tscrpt-act_SoxR"/>
</dbReference>
<dbReference type="SUPFAM" id="SSF46955">
    <property type="entry name" value="Putative DNA-binding domain"/>
    <property type="match status" value="1"/>
</dbReference>
<reference evidence="6" key="1">
    <citation type="submission" date="2020-04" db="EMBL/GenBank/DDBJ databases">
        <authorList>
            <person name="Zhang T."/>
        </authorList>
    </citation>
    <scope>NUCLEOTIDE SEQUENCE</scope>
    <source>
        <strain evidence="6">HKST-UBA02</strain>
    </source>
</reference>
<feature type="domain" description="HTH merR-type" evidence="5">
    <location>
        <begin position="6"/>
        <end position="74"/>
    </location>
</feature>
<evidence type="ECO:0000256" key="1">
    <source>
        <dbReference type="ARBA" id="ARBA00022714"/>
    </source>
</evidence>
<dbReference type="EMBL" id="JAGQHS010000060">
    <property type="protein sequence ID" value="MCA9756614.1"/>
    <property type="molecule type" value="Genomic_DNA"/>
</dbReference>
<evidence type="ECO:0000256" key="4">
    <source>
        <dbReference type="ARBA" id="ARBA00023125"/>
    </source>
</evidence>
<protein>
    <submittedName>
        <fullName evidence="6">Redox-sensitive transcriptional activator SoxR</fullName>
    </submittedName>
</protein>
<evidence type="ECO:0000313" key="7">
    <source>
        <dbReference type="Proteomes" id="UP000739538"/>
    </source>
</evidence>
<evidence type="ECO:0000313" key="6">
    <source>
        <dbReference type="EMBL" id="MCA9756614.1"/>
    </source>
</evidence>
<sequence length="150" mass="16749">MAQSEFLTVGQLAARCGVRTSALRFYESKGLIESMRTGGNQRRYPRSTIRLVAVIRAAQSVGLSLDEIQDAMSVIPEGRTPTKKDWSRISSRWRARLDERIQFLERLRDDLDQCIGCGCLSLQSCNLLNRGDKAAERGAGPRHLIEGKPS</sequence>
<keyword evidence="4" id="KW-0238">DNA-binding</keyword>
<dbReference type="GO" id="GO:0006979">
    <property type="term" value="P:response to oxidative stress"/>
    <property type="evidence" value="ECO:0007669"/>
    <property type="project" value="InterPro"/>
</dbReference>
<dbReference type="Gene3D" id="1.10.1660.10">
    <property type="match status" value="1"/>
</dbReference>
<name>A0A956NGQ2_UNCEI</name>
<dbReference type="GO" id="GO:0046872">
    <property type="term" value="F:metal ion binding"/>
    <property type="evidence" value="ECO:0007669"/>
    <property type="project" value="UniProtKB-KW"/>
</dbReference>
<dbReference type="CDD" id="cd01110">
    <property type="entry name" value="HTH_SoxR"/>
    <property type="match status" value="1"/>
</dbReference>
<evidence type="ECO:0000259" key="5">
    <source>
        <dbReference type="PROSITE" id="PS50937"/>
    </source>
</evidence>
<dbReference type="GO" id="GO:0003700">
    <property type="term" value="F:DNA-binding transcription factor activity"/>
    <property type="evidence" value="ECO:0007669"/>
    <property type="project" value="InterPro"/>
</dbReference>
<organism evidence="6 7">
    <name type="scientific">Eiseniibacteriota bacterium</name>
    <dbReference type="NCBI Taxonomy" id="2212470"/>
    <lineage>
        <taxon>Bacteria</taxon>
        <taxon>Candidatus Eiseniibacteriota</taxon>
    </lineage>
</organism>
<dbReference type="PANTHER" id="PTHR30204:SF0">
    <property type="entry name" value="REDOX-SENSITIVE TRANSCRIPTIONAL ACTIVATOR SOXR"/>
    <property type="match status" value="1"/>
</dbReference>
<proteinExistence type="predicted"/>
<dbReference type="GO" id="GO:0051537">
    <property type="term" value="F:2 iron, 2 sulfur cluster binding"/>
    <property type="evidence" value="ECO:0007669"/>
    <property type="project" value="UniProtKB-KW"/>
</dbReference>
<dbReference type="NCBIfam" id="TIGR01950">
    <property type="entry name" value="SoxR"/>
    <property type="match status" value="1"/>
</dbReference>
<dbReference type="SMART" id="SM00422">
    <property type="entry name" value="HTH_MERR"/>
    <property type="match status" value="1"/>
</dbReference>
<dbReference type="Pfam" id="PF13411">
    <property type="entry name" value="MerR_1"/>
    <property type="match status" value="1"/>
</dbReference>
<dbReference type="InterPro" id="IPR047057">
    <property type="entry name" value="MerR_fam"/>
</dbReference>
<dbReference type="Proteomes" id="UP000739538">
    <property type="component" value="Unassembled WGS sequence"/>
</dbReference>
<dbReference type="InterPro" id="IPR000551">
    <property type="entry name" value="MerR-type_HTH_dom"/>
</dbReference>
<dbReference type="GO" id="GO:0003677">
    <property type="term" value="F:DNA binding"/>
    <property type="evidence" value="ECO:0007669"/>
    <property type="project" value="UniProtKB-KW"/>
</dbReference>
<dbReference type="PRINTS" id="PR00040">
    <property type="entry name" value="HTHMERR"/>
</dbReference>
<keyword evidence="2" id="KW-0408">Iron</keyword>
<keyword evidence="1" id="KW-0479">Metal-binding</keyword>
<dbReference type="PROSITE" id="PS50937">
    <property type="entry name" value="HTH_MERR_2"/>
    <property type="match status" value="1"/>
</dbReference>
<keyword evidence="1" id="KW-0001">2Fe-2S</keyword>
<accession>A0A956NGQ2</accession>
<evidence type="ECO:0000256" key="3">
    <source>
        <dbReference type="ARBA" id="ARBA00023014"/>
    </source>
</evidence>
<dbReference type="AlphaFoldDB" id="A0A956NGQ2"/>
<comment type="caution">
    <text evidence="6">The sequence shown here is derived from an EMBL/GenBank/DDBJ whole genome shotgun (WGS) entry which is preliminary data.</text>
</comment>
<evidence type="ECO:0000256" key="2">
    <source>
        <dbReference type="ARBA" id="ARBA00023004"/>
    </source>
</evidence>
<dbReference type="InterPro" id="IPR009061">
    <property type="entry name" value="DNA-bd_dom_put_sf"/>
</dbReference>
<reference evidence="6" key="2">
    <citation type="journal article" date="2021" name="Microbiome">
        <title>Successional dynamics and alternative stable states in a saline activated sludge microbial community over 9 years.</title>
        <authorList>
            <person name="Wang Y."/>
            <person name="Ye J."/>
            <person name="Ju F."/>
            <person name="Liu L."/>
            <person name="Boyd J.A."/>
            <person name="Deng Y."/>
            <person name="Parks D.H."/>
            <person name="Jiang X."/>
            <person name="Yin X."/>
            <person name="Woodcroft B.J."/>
            <person name="Tyson G.W."/>
            <person name="Hugenholtz P."/>
            <person name="Polz M.F."/>
            <person name="Zhang T."/>
        </authorList>
    </citation>
    <scope>NUCLEOTIDE SEQUENCE</scope>
    <source>
        <strain evidence="6">HKST-UBA02</strain>
    </source>
</reference>
<gene>
    <name evidence="6" type="primary">soxR</name>
    <name evidence="6" type="ORF">KDA27_12495</name>
</gene>
<dbReference type="PANTHER" id="PTHR30204">
    <property type="entry name" value="REDOX-CYCLING DRUG-SENSING TRANSCRIPTIONAL ACTIVATOR SOXR"/>
    <property type="match status" value="1"/>
</dbReference>
<keyword evidence="3" id="KW-0411">Iron-sulfur</keyword>